<keyword evidence="7" id="KW-1185">Reference proteome</keyword>
<protein>
    <submittedName>
        <fullName evidence="6">Uncharacterized protein</fullName>
    </submittedName>
</protein>
<keyword evidence="3" id="KW-0472">Membrane</keyword>
<dbReference type="AlphaFoldDB" id="A0A1X0BTV1"/>
<dbReference type="GO" id="GO:0016020">
    <property type="term" value="C:membrane"/>
    <property type="evidence" value="ECO:0007669"/>
    <property type="project" value="InterPro"/>
</dbReference>
<dbReference type="STRING" id="1249101.BST21_13550"/>
<dbReference type="Proteomes" id="UP000466431">
    <property type="component" value="Chromosome"/>
</dbReference>
<dbReference type="RefSeq" id="WP_083003193.1">
    <property type="nucleotide sequence ID" value="NZ_AP022591.1"/>
</dbReference>
<organism evidence="6 7">
    <name type="scientific">Mycolicibacterium celeriflavum</name>
    <name type="common">Mycobacterium celeriflavum</name>
    <dbReference type="NCBI Taxonomy" id="1249101"/>
    <lineage>
        <taxon>Bacteria</taxon>
        <taxon>Bacillati</taxon>
        <taxon>Actinomycetota</taxon>
        <taxon>Actinomycetes</taxon>
        <taxon>Mycobacteriales</taxon>
        <taxon>Mycobacteriaceae</taxon>
        <taxon>Mycolicibacterium</taxon>
    </lineage>
</organism>
<evidence type="ECO:0000256" key="2">
    <source>
        <dbReference type="ARBA" id="ARBA00022729"/>
    </source>
</evidence>
<evidence type="ECO:0000313" key="7">
    <source>
        <dbReference type="Proteomes" id="UP000466431"/>
    </source>
</evidence>
<evidence type="ECO:0000256" key="4">
    <source>
        <dbReference type="ARBA" id="ARBA00023139"/>
    </source>
</evidence>
<keyword evidence="2" id="KW-0732">Signal</keyword>
<evidence type="ECO:0000313" key="6">
    <source>
        <dbReference type="EMBL" id="BBY44210.1"/>
    </source>
</evidence>
<dbReference type="InterPro" id="IPR008691">
    <property type="entry name" value="LpqH"/>
</dbReference>
<dbReference type="OrthoDB" id="4622857at2"/>
<dbReference type="PROSITE" id="PS51257">
    <property type="entry name" value="PROKAR_LIPOPROTEIN"/>
    <property type="match status" value="1"/>
</dbReference>
<dbReference type="EMBL" id="AP022591">
    <property type="protein sequence ID" value="BBY44210.1"/>
    <property type="molecule type" value="Genomic_DNA"/>
</dbReference>
<keyword evidence="5" id="KW-0449">Lipoprotein</keyword>
<dbReference type="Pfam" id="PF05481">
    <property type="entry name" value="Myco_19_kDa"/>
    <property type="match status" value="1"/>
</dbReference>
<sequence>MKFRLSGLALTLTAVVSGCGLTGPAPTEEPAQSGEISIDGTSQNTESVECTQHAWDMMIDAAAEPGHAEVFLHLGGAEPIVRTVNIANINDIHGVAGGDTGKAEATIDGNVYTITGTVVGSDRANPSKSRPMPFEIKAPC</sequence>
<accession>A0A1X0BTV1</accession>
<gene>
    <name evidence="6" type="ORF">MCEL_25050</name>
</gene>
<keyword evidence="4" id="KW-0564">Palmitate</keyword>
<evidence type="ECO:0000256" key="1">
    <source>
        <dbReference type="ARBA" id="ARBA00022475"/>
    </source>
</evidence>
<proteinExistence type="predicted"/>
<keyword evidence="1" id="KW-1003">Cell membrane</keyword>
<reference evidence="6 7" key="1">
    <citation type="journal article" date="2019" name="Emerg. Microbes Infect.">
        <title>Comprehensive subspecies identification of 175 nontuberculous mycobacteria species based on 7547 genomic profiles.</title>
        <authorList>
            <person name="Matsumoto Y."/>
            <person name="Kinjo T."/>
            <person name="Motooka D."/>
            <person name="Nabeya D."/>
            <person name="Jung N."/>
            <person name="Uechi K."/>
            <person name="Horii T."/>
            <person name="Iida T."/>
            <person name="Fujita J."/>
            <person name="Nakamura S."/>
        </authorList>
    </citation>
    <scope>NUCLEOTIDE SEQUENCE [LARGE SCALE GENOMIC DNA]</scope>
    <source>
        <strain evidence="6 7">JCM 18439</strain>
    </source>
</reference>
<name>A0A1X0BTV1_MYCCF</name>
<dbReference type="KEGG" id="mcee:MCEL_25050"/>
<evidence type="ECO:0000256" key="5">
    <source>
        <dbReference type="ARBA" id="ARBA00023288"/>
    </source>
</evidence>
<evidence type="ECO:0000256" key="3">
    <source>
        <dbReference type="ARBA" id="ARBA00023136"/>
    </source>
</evidence>